<accession>A0AA38S9T9</accession>
<evidence type="ECO:0000313" key="4">
    <source>
        <dbReference type="Proteomes" id="UP001174691"/>
    </source>
</evidence>
<dbReference type="InterPro" id="IPR046497">
    <property type="entry name" value="DUF6590"/>
</dbReference>
<dbReference type="PANTHER" id="PTHR35391:SF5">
    <property type="entry name" value="DUF6590 DOMAIN-CONTAINING PROTEIN"/>
    <property type="match status" value="1"/>
</dbReference>
<proteinExistence type="predicted"/>
<reference evidence="3" key="1">
    <citation type="submission" date="2022-07" db="EMBL/GenBank/DDBJ databases">
        <title>Fungi with potential for degradation of polypropylene.</title>
        <authorList>
            <person name="Gostincar C."/>
        </authorList>
    </citation>
    <scope>NUCLEOTIDE SEQUENCE</scope>
    <source>
        <strain evidence="3">EXF-13287</strain>
    </source>
</reference>
<feature type="region of interest" description="Disordered" evidence="1">
    <location>
        <begin position="1"/>
        <end position="20"/>
    </location>
</feature>
<organism evidence="3 4">
    <name type="scientific">Coniochaeta hoffmannii</name>
    <dbReference type="NCBI Taxonomy" id="91930"/>
    <lineage>
        <taxon>Eukaryota</taxon>
        <taxon>Fungi</taxon>
        <taxon>Dikarya</taxon>
        <taxon>Ascomycota</taxon>
        <taxon>Pezizomycotina</taxon>
        <taxon>Sordariomycetes</taxon>
        <taxon>Sordariomycetidae</taxon>
        <taxon>Coniochaetales</taxon>
        <taxon>Coniochaetaceae</taxon>
        <taxon>Coniochaeta</taxon>
    </lineage>
</organism>
<gene>
    <name evidence="3" type="ORF">NKR19_g2841</name>
</gene>
<sequence length="233" mass="26356">MTEYSGSPPREQPDAGWDDGRILKYTEYQLGEAKLDTPLAPSAAGALPTRALRPYETPLDPQFSVVAKPKRFFAIGRIFKTVWFEPGPQEDSTTANPDVDWSAACPAFHEQKPFAKFRWFVVVRKRLHHSLCFAITTFGGRGAMKPSRGRAKDFVVLYPASIEPPEPEPEEQIERDPLGMIIEEGQQYLSPAARVDCGRIYTVEDNLRVMKIGRIHPESLQNLEKYFQESVSK</sequence>
<feature type="domain" description="DUF6590" evidence="2">
    <location>
        <begin position="70"/>
        <end position="224"/>
    </location>
</feature>
<protein>
    <recommendedName>
        <fullName evidence="2">DUF6590 domain-containing protein</fullName>
    </recommendedName>
</protein>
<evidence type="ECO:0000259" key="2">
    <source>
        <dbReference type="Pfam" id="PF20233"/>
    </source>
</evidence>
<dbReference type="PANTHER" id="PTHR35391">
    <property type="entry name" value="C2H2-TYPE DOMAIN-CONTAINING PROTEIN-RELATED"/>
    <property type="match status" value="1"/>
</dbReference>
<dbReference type="AlphaFoldDB" id="A0AA38S9T9"/>
<evidence type="ECO:0000313" key="3">
    <source>
        <dbReference type="EMBL" id="KAJ9160840.1"/>
    </source>
</evidence>
<comment type="caution">
    <text evidence="3">The sequence shown here is derived from an EMBL/GenBank/DDBJ whole genome shotgun (WGS) entry which is preliminary data.</text>
</comment>
<name>A0AA38S9T9_9PEZI</name>
<dbReference type="Proteomes" id="UP001174691">
    <property type="component" value="Unassembled WGS sequence"/>
</dbReference>
<keyword evidence="4" id="KW-1185">Reference proteome</keyword>
<dbReference type="EMBL" id="JANBVN010000030">
    <property type="protein sequence ID" value="KAJ9160840.1"/>
    <property type="molecule type" value="Genomic_DNA"/>
</dbReference>
<evidence type="ECO:0000256" key="1">
    <source>
        <dbReference type="SAM" id="MobiDB-lite"/>
    </source>
</evidence>
<dbReference type="Pfam" id="PF20233">
    <property type="entry name" value="DUF6590"/>
    <property type="match status" value="1"/>
</dbReference>